<organism evidence="1">
    <name type="scientific">Arundo donax</name>
    <name type="common">Giant reed</name>
    <name type="synonym">Donax arundinaceus</name>
    <dbReference type="NCBI Taxonomy" id="35708"/>
    <lineage>
        <taxon>Eukaryota</taxon>
        <taxon>Viridiplantae</taxon>
        <taxon>Streptophyta</taxon>
        <taxon>Embryophyta</taxon>
        <taxon>Tracheophyta</taxon>
        <taxon>Spermatophyta</taxon>
        <taxon>Magnoliopsida</taxon>
        <taxon>Liliopsida</taxon>
        <taxon>Poales</taxon>
        <taxon>Poaceae</taxon>
        <taxon>PACMAD clade</taxon>
        <taxon>Arundinoideae</taxon>
        <taxon>Arundineae</taxon>
        <taxon>Arundo</taxon>
    </lineage>
</organism>
<dbReference type="AlphaFoldDB" id="A0A0A9C0Z8"/>
<reference evidence="1" key="2">
    <citation type="journal article" date="2015" name="Data Brief">
        <title>Shoot transcriptome of the giant reed, Arundo donax.</title>
        <authorList>
            <person name="Barrero R.A."/>
            <person name="Guerrero F.D."/>
            <person name="Moolhuijzen P."/>
            <person name="Goolsby J.A."/>
            <person name="Tidwell J."/>
            <person name="Bellgard S.E."/>
            <person name="Bellgard M.I."/>
        </authorList>
    </citation>
    <scope>NUCLEOTIDE SEQUENCE</scope>
    <source>
        <tissue evidence="1">Shoot tissue taken approximately 20 cm above the soil surface</tissue>
    </source>
</reference>
<protein>
    <submittedName>
        <fullName evidence="1">Uncharacterized protein</fullName>
    </submittedName>
</protein>
<evidence type="ECO:0000313" key="1">
    <source>
        <dbReference type="EMBL" id="JAD65197.1"/>
    </source>
</evidence>
<proteinExistence type="predicted"/>
<reference evidence="1" key="1">
    <citation type="submission" date="2014-09" db="EMBL/GenBank/DDBJ databases">
        <authorList>
            <person name="Magalhaes I.L.F."/>
            <person name="Oliveira U."/>
            <person name="Santos F.R."/>
            <person name="Vidigal T.H.D.A."/>
            <person name="Brescovit A.D."/>
            <person name="Santos A.J."/>
        </authorList>
    </citation>
    <scope>NUCLEOTIDE SEQUENCE</scope>
    <source>
        <tissue evidence="1">Shoot tissue taken approximately 20 cm above the soil surface</tissue>
    </source>
</reference>
<name>A0A0A9C0Z8_ARUDO</name>
<dbReference type="EMBL" id="GBRH01232698">
    <property type="protein sequence ID" value="JAD65197.1"/>
    <property type="molecule type" value="Transcribed_RNA"/>
</dbReference>
<accession>A0A0A9C0Z8</accession>
<sequence length="35" mass="3627">MESAATAPLRSLGALEAVATASEGCFSIRSTCLRR</sequence>